<name>A0A1C3NW15_9ACTN</name>
<evidence type="ECO:0000313" key="2">
    <source>
        <dbReference type="Proteomes" id="UP000199013"/>
    </source>
</evidence>
<proteinExistence type="predicted"/>
<dbReference type="Proteomes" id="UP000199013">
    <property type="component" value="Unassembled WGS sequence"/>
</dbReference>
<dbReference type="EMBL" id="FLUV01000658">
    <property type="protein sequence ID" value="SBW20091.1"/>
    <property type="molecule type" value="Genomic_DNA"/>
</dbReference>
<protein>
    <submittedName>
        <fullName evidence="1">Uncharacterized protein</fullName>
    </submittedName>
</protein>
<sequence>MVVHSIVGPWLLVVNWRTFVWIRIRAVFPAVGEMYREQISRNIDVGHPGVVAQRRTVWHGEPREHDGVTSAQPMVAGLLRSVSHR</sequence>
<reference evidence="2" key="1">
    <citation type="submission" date="2016-02" db="EMBL/GenBank/DDBJ databases">
        <authorList>
            <person name="Wibberg D."/>
        </authorList>
    </citation>
    <scope>NUCLEOTIDE SEQUENCE [LARGE SCALE GENOMIC DNA]</scope>
</reference>
<accession>A0A1C3NW15</accession>
<evidence type="ECO:0000313" key="1">
    <source>
        <dbReference type="EMBL" id="SBW20091.1"/>
    </source>
</evidence>
<dbReference type="AlphaFoldDB" id="A0A1C3NW15"/>
<keyword evidence="2" id="KW-1185">Reference proteome</keyword>
<organism evidence="1 2">
    <name type="scientific">Candidatus Protofrankia californiensis</name>
    <dbReference type="NCBI Taxonomy" id="1839754"/>
    <lineage>
        <taxon>Bacteria</taxon>
        <taxon>Bacillati</taxon>
        <taxon>Actinomycetota</taxon>
        <taxon>Actinomycetes</taxon>
        <taxon>Frankiales</taxon>
        <taxon>Frankiaceae</taxon>
        <taxon>Protofrankia</taxon>
    </lineage>
</organism>
<gene>
    <name evidence="1" type="ORF">FDG2_1590</name>
</gene>